<organism evidence="8 9">
    <name type="scientific">Holothuria leucospilota</name>
    <name type="common">Black long sea cucumber</name>
    <name type="synonym">Mertensiothuria leucospilota</name>
    <dbReference type="NCBI Taxonomy" id="206669"/>
    <lineage>
        <taxon>Eukaryota</taxon>
        <taxon>Metazoa</taxon>
        <taxon>Echinodermata</taxon>
        <taxon>Eleutherozoa</taxon>
        <taxon>Echinozoa</taxon>
        <taxon>Holothuroidea</taxon>
        <taxon>Aspidochirotacea</taxon>
        <taxon>Aspidochirotida</taxon>
        <taxon>Holothuriidae</taxon>
        <taxon>Holothuria</taxon>
    </lineage>
</organism>
<feature type="transmembrane region" description="Helical" evidence="6">
    <location>
        <begin position="148"/>
        <end position="170"/>
    </location>
</feature>
<dbReference type="GO" id="GO:0016020">
    <property type="term" value="C:membrane"/>
    <property type="evidence" value="ECO:0007669"/>
    <property type="project" value="UniProtKB-SubCell"/>
</dbReference>
<feature type="region of interest" description="Disordered" evidence="5">
    <location>
        <begin position="481"/>
        <end position="535"/>
    </location>
</feature>
<dbReference type="PANTHER" id="PTHR24064">
    <property type="entry name" value="SOLUTE CARRIER FAMILY 22 MEMBER"/>
    <property type="match status" value="1"/>
</dbReference>
<feature type="transmembrane region" description="Helical" evidence="6">
    <location>
        <begin position="18"/>
        <end position="41"/>
    </location>
</feature>
<reference evidence="8" key="1">
    <citation type="submission" date="2021-10" db="EMBL/GenBank/DDBJ databases">
        <title>Tropical sea cucumber genome reveals ecological adaptation and Cuvierian tubules defense mechanism.</title>
        <authorList>
            <person name="Chen T."/>
        </authorList>
    </citation>
    <scope>NUCLEOTIDE SEQUENCE</scope>
    <source>
        <strain evidence="8">Nanhai2018</strain>
        <tissue evidence="8">Muscle</tissue>
    </source>
</reference>
<keyword evidence="9" id="KW-1185">Reference proteome</keyword>
<feature type="domain" description="Major facilitator superfamily (MFS) profile" evidence="7">
    <location>
        <begin position="38"/>
        <end position="535"/>
    </location>
</feature>
<evidence type="ECO:0000259" key="7">
    <source>
        <dbReference type="PROSITE" id="PS50850"/>
    </source>
</evidence>
<feature type="compositionally biased region" description="Basic and acidic residues" evidence="5">
    <location>
        <begin position="494"/>
        <end position="510"/>
    </location>
</feature>
<evidence type="ECO:0000313" key="9">
    <source>
        <dbReference type="Proteomes" id="UP001152320"/>
    </source>
</evidence>
<comment type="subcellular location">
    <subcellularLocation>
        <location evidence="1">Membrane</location>
        <topology evidence="1">Multi-pass membrane protein</topology>
    </subcellularLocation>
</comment>
<feature type="compositionally biased region" description="Polar residues" evidence="5">
    <location>
        <begin position="513"/>
        <end position="523"/>
    </location>
</feature>
<feature type="transmembrane region" description="Helical" evidence="6">
    <location>
        <begin position="321"/>
        <end position="341"/>
    </location>
</feature>
<feature type="transmembrane region" description="Helical" evidence="6">
    <location>
        <begin position="433"/>
        <end position="452"/>
    </location>
</feature>
<proteinExistence type="predicted"/>
<evidence type="ECO:0000256" key="3">
    <source>
        <dbReference type="ARBA" id="ARBA00022989"/>
    </source>
</evidence>
<protein>
    <submittedName>
        <fullName evidence="8">Solute carrier family 22 member 8</fullName>
    </submittedName>
</protein>
<dbReference type="EMBL" id="JAIZAY010000014">
    <property type="protein sequence ID" value="KAJ8029091.1"/>
    <property type="molecule type" value="Genomic_DNA"/>
</dbReference>
<accession>A0A9Q1BM77</accession>
<dbReference type="AlphaFoldDB" id="A0A9Q1BM77"/>
<feature type="transmembrane region" description="Helical" evidence="6">
    <location>
        <begin position="176"/>
        <end position="196"/>
    </location>
</feature>
<feature type="transmembrane region" description="Helical" evidence="6">
    <location>
        <begin position="380"/>
        <end position="400"/>
    </location>
</feature>
<dbReference type="PROSITE" id="PS50850">
    <property type="entry name" value="MFS"/>
    <property type="match status" value="1"/>
</dbReference>
<feature type="transmembrane region" description="Helical" evidence="6">
    <location>
        <begin position="232"/>
        <end position="251"/>
    </location>
</feature>
<dbReference type="Gene3D" id="1.20.1250.20">
    <property type="entry name" value="MFS general substrate transporter like domains"/>
    <property type="match status" value="1"/>
</dbReference>
<dbReference type="InterPro" id="IPR020846">
    <property type="entry name" value="MFS_dom"/>
</dbReference>
<evidence type="ECO:0000256" key="4">
    <source>
        <dbReference type="ARBA" id="ARBA00023136"/>
    </source>
</evidence>
<keyword evidence="4 6" id="KW-0472">Membrane</keyword>
<dbReference type="SUPFAM" id="SSF103473">
    <property type="entry name" value="MFS general substrate transporter"/>
    <property type="match status" value="1"/>
</dbReference>
<evidence type="ECO:0000256" key="6">
    <source>
        <dbReference type="SAM" id="Phobius"/>
    </source>
</evidence>
<dbReference type="InterPro" id="IPR005828">
    <property type="entry name" value="MFS_sugar_transport-like"/>
</dbReference>
<name>A0A9Q1BM77_HOLLE</name>
<evidence type="ECO:0000256" key="2">
    <source>
        <dbReference type="ARBA" id="ARBA00022692"/>
    </source>
</evidence>
<evidence type="ECO:0000256" key="1">
    <source>
        <dbReference type="ARBA" id="ARBA00004141"/>
    </source>
</evidence>
<comment type="caution">
    <text evidence="8">The sequence shown here is derived from an EMBL/GenBank/DDBJ whole genome shotgun (WGS) entry which is preliminary data.</text>
</comment>
<dbReference type="Proteomes" id="UP001152320">
    <property type="component" value="Chromosome 14"/>
</dbReference>
<dbReference type="InterPro" id="IPR036259">
    <property type="entry name" value="MFS_trans_sf"/>
</dbReference>
<dbReference type="GO" id="GO:0022857">
    <property type="term" value="F:transmembrane transporter activity"/>
    <property type="evidence" value="ECO:0007669"/>
    <property type="project" value="InterPro"/>
</dbReference>
<evidence type="ECO:0000256" key="5">
    <source>
        <dbReference type="SAM" id="MobiDB-lite"/>
    </source>
</evidence>
<keyword evidence="2 6" id="KW-0812">Transmembrane</keyword>
<keyword evidence="3 6" id="KW-1133">Transmembrane helix</keyword>
<evidence type="ECO:0000313" key="8">
    <source>
        <dbReference type="EMBL" id="KAJ8029091.1"/>
    </source>
</evidence>
<gene>
    <name evidence="8" type="ORF">HOLleu_28406</name>
</gene>
<dbReference type="OrthoDB" id="6884957at2759"/>
<dbReference type="Pfam" id="PF00083">
    <property type="entry name" value="Sugar_tr"/>
    <property type="match status" value="1"/>
</dbReference>
<sequence>MEIDQALEAAKPLGRTQFVVAFATCYITVISSWVNLSNVFIAEVSGFHCSRSPGLTLPESVPLGEDGVSYAECEQYVNFNLSTDVEDCTNGWEYDTELFGESVTTEFNLVCDKGSLPDVAQSIVIAGLGAGNIIWGPLADRWGRRPTFVVALVLFNVIGVAIAFSNSYAMFATLRFLLAFLHVGSWLPATILLFEYLTPKYRSSLGNLPGLFFSLGLMILSGLAYLVKDWRWFSICLVVPTIVAMPFTWFLPESVRWLLSVPKVAKAEKVMQHVAKFNKATNTPDTFFQIKEEPDAIKEAEETTTEREKLGILHLFKPPTLIITLVLATEWFAFFLVYFGFALSTGDLAGDPYVSFFISALVEIPARLIPMWLLKITGSIIPASLCFILAGIMMVTMVLLDSGTSAGIVQLGGRIGSILSPILLYLDEDYPGLAFGSMACVSFFAALVFFFLPETLNAVQPTTIDDLRLLIKTRRLISRKGFRKPGKPDTGNTEDSKDSVPSTEKQDNDKCATYQNKSVQTDQIEGGVDNAGFDD</sequence>
<feature type="transmembrane region" description="Helical" evidence="6">
    <location>
        <begin position="208"/>
        <end position="226"/>
    </location>
</feature>